<feature type="region of interest" description="Disordered" evidence="1">
    <location>
        <begin position="839"/>
        <end position="870"/>
    </location>
</feature>
<dbReference type="PANTHER" id="PTHR37412">
    <property type="entry name" value="C2 DOMAIN-CONTAINING PROTEIN 5"/>
    <property type="match status" value="1"/>
</dbReference>
<dbReference type="Proteomes" id="UP001281761">
    <property type="component" value="Unassembled WGS sequence"/>
</dbReference>
<dbReference type="Gene3D" id="2.60.40.150">
    <property type="entry name" value="C2 domain"/>
    <property type="match status" value="1"/>
</dbReference>
<protein>
    <submittedName>
        <fullName evidence="3">C2 calcium dependent membrane targeting</fullName>
    </submittedName>
</protein>
<feature type="compositionally biased region" description="Low complexity" evidence="1">
    <location>
        <begin position="844"/>
        <end position="857"/>
    </location>
</feature>
<dbReference type="InterPro" id="IPR000008">
    <property type="entry name" value="C2_dom"/>
</dbReference>
<dbReference type="EMBL" id="JARBJD010000090">
    <property type="protein sequence ID" value="KAK2953500.1"/>
    <property type="molecule type" value="Genomic_DNA"/>
</dbReference>
<reference evidence="3 4" key="1">
    <citation type="journal article" date="2022" name="bioRxiv">
        <title>Genomics of Preaxostyla Flagellates Illuminates Evolutionary Transitions and the Path Towards Mitochondrial Loss.</title>
        <authorList>
            <person name="Novak L.V.F."/>
            <person name="Treitli S.C."/>
            <person name="Pyrih J."/>
            <person name="Halakuc P."/>
            <person name="Pipaliya S.V."/>
            <person name="Vacek V."/>
            <person name="Brzon O."/>
            <person name="Soukal P."/>
            <person name="Eme L."/>
            <person name="Dacks J.B."/>
            <person name="Karnkowska A."/>
            <person name="Elias M."/>
            <person name="Hampl V."/>
        </authorList>
    </citation>
    <scope>NUCLEOTIDE SEQUENCE [LARGE SCALE GENOMIC DNA]</scope>
    <source>
        <strain evidence="3">NAU3</strain>
        <tissue evidence="3">Gut</tissue>
    </source>
</reference>
<dbReference type="Pfam" id="PF23025">
    <property type="entry name" value="YbjQ_2"/>
    <property type="match status" value="3"/>
</dbReference>
<dbReference type="SMART" id="SM00239">
    <property type="entry name" value="C2"/>
    <property type="match status" value="1"/>
</dbReference>
<sequence length="999" mass="109310">MPTSISVTVKAARDLPIMDRSSKSADPYVNVHLGETQLFQTTIFKKTLNPTWDETYTHRITCESLHENTTFHFKVWDKDYLTQDNMIGIVSFDWTTLTYSCVNNGISGWFPIIHTEYGTRGELFIQVFINYSSEMVVSKPSPTQNVFMSTALHPLPEMQIVSTVGVVRDLVVRDDPEYEWQDRIRTSVISNDNRTTVLYSMTSLLRRRLCYLASEYQCNAVLGFTLAFDVGEEGVIVARAMGTACTVHSIVGIPRVISQTQSSTASTILPLNVQPWPHVLFCTLESLPAEYTLIRSLSVRAVHVCGKWDEVSKERRIWWGEVQDALRREAQQAGANIVLGYTETTTTSKDICILSASGTAISLNPVSKSATPPVATFTPCSSFHLPPPPPSGAGTVPQSPTNNPNLPICVGCSKANVSSFLMCTIEPPAFLSTLSSLAWVNINAASSQKLTFSSTETLAEAVSSILPHLEIEINQQLSTNTAILTRNALFNYSCNITFCGDEIVATASATAIFIPFLPLPPPTLSLAASKSSQSKEINFSELDKLSQSEREKAENCSNDFKAPSLTSHMTIPLIVGQGSTEPSGAVQPSSQYQLKQTRRLIETLFEQRSYPISPISLVSLPQLSSSPQPHQVLVVQIREQLNAAFISDLLSSPSLLSLKIFASQTFPSPQLPNPHIQTHSNPEQPTLSLPTQSPRPSTKPPQHPTQSIASQSTFMSVFQVVNIQPSTQMSSSGSQLLNGIQFVRDRMVYLAYTSHQSPAVTKFRVTIIPSSSSTLVLFGTGMLVVPPSSHTVEVPFSNPLSMSESHLLSKHSPPQNKALFGSQPLQPSFTVLKTIDPHDQMKHTSSSSSISSNISYTSPPPVTKNQPVGISDEKTNPADVNINTLHPSQKLSVLYHSIHPANIVVTSLAVPPDKASFSFHSSFSFFLIRESSLKDKKDNVLFLHTTMRDGIAMARSLASAARCNAVTSFNTSIVDVSYTQNKKPIYVVLLVAGDIGNVE</sequence>
<dbReference type="InterPro" id="IPR056431">
    <property type="entry name" value="C2CD5_YbjQ-rel_dom"/>
</dbReference>
<evidence type="ECO:0000313" key="3">
    <source>
        <dbReference type="EMBL" id="KAK2953500.1"/>
    </source>
</evidence>
<dbReference type="InterPro" id="IPR057815">
    <property type="entry name" value="C2CD5_C"/>
</dbReference>
<dbReference type="PANTHER" id="PTHR37412:SF2">
    <property type="entry name" value="C2 DOMAIN-CONTAINING PROTEIN 5"/>
    <property type="match status" value="1"/>
</dbReference>
<feature type="region of interest" description="Disordered" evidence="1">
    <location>
        <begin position="669"/>
        <end position="707"/>
    </location>
</feature>
<dbReference type="PROSITE" id="PS50004">
    <property type="entry name" value="C2"/>
    <property type="match status" value="1"/>
</dbReference>
<organism evidence="3 4">
    <name type="scientific">Blattamonas nauphoetae</name>
    <dbReference type="NCBI Taxonomy" id="2049346"/>
    <lineage>
        <taxon>Eukaryota</taxon>
        <taxon>Metamonada</taxon>
        <taxon>Preaxostyla</taxon>
        <taxon>Oxymonadida</taxon>
        <taxon>Blattamonas</taxon>
    </lineage>
</organism>
<dbReference type="InterPro" id="IPR035892">
    <property type="entry name" value="C2_domain_sf"/>
</dbReference>
<feature type="domain" description="C2" evidence="2">
    <location>
        <begin position="1"/>
        <end position="110"/>
    </location>
</feature>
<comment type="caution">
    <text evidence="3">The sequence shown here is derived from an EMBL/GenBank/DDBJ whole genome shotgun (WGS) entry which is preliminary data.</text>
</comment>
<accession>A0ABQ9XSH0</accession>
<evidence type="ECO:0000313" key="4">
    <source>
        <dbReference type="Proteomes" id="UP001281761"/>
    </source>
</evidence>
<dbReference type="SUPFAM" id="SSF49562">
    <property type="entry name" value="C2 domain (Calcium/lipid-binding domain, CaLB)"/>
    <property type="match status" value="1"/>
</dbReference>
<evidence type="ECO:0000256" key="1">
    <source>
        <dbReference type="SAM" id="MobiDB-lite"/>
    </source>
</evidence>
<gene>
    <name evidence="3" type="ORF">BLNAU_11500</name>
</gene>
<dbReference type="InterPro" id="IPR038983">
    <property type="entry name" value="C2CD5"/>
</dbReference>
<feature type="compositionally biased region" description="Polar residues" evidence="1">
    <location>
        <begin position="675"/>
        <end position="696"/>
    </location>
</feature>
<dbReference type="Pfam" id="PF23128">
    <property type="entry name" value="YbjQ_4"/>
    <property type="match status" value="1"/>
</dbReference>
<dbReference type="Pfam" id="PF00168">
    <property type="entry name" value="C2"/>
    <property type="match status" value="1"/>
</dbReference>
<name>A0ABQ9XSH0_9EUKA</name>
<keyword evidence="4" id="KW-1185">Reference proteome</keyword>
<proteinExistence type="predicted"/>
<evidence type="ECO:0000259" key="2">
    <source>
        <dbReference type="PROSITE" id="PS50004"/>
    </source>
</evidence>